<sequence>MPTTALDMALWMESDRMGHLVGAIDQAALDEQRGVVQN</sequence>
<dbReference type="EMBL" id="WNDS01000005">
    <property type="protein sequence ID" value="KAF1013431.1"/>
    <property type="molecule type" value="Genomic_DNA"/>
</dbReference>
<evidence type="ECO:0000313" key="2">
    <source>
        <dbReference type="Proteomes" id="UP000487117"/>
    </source>
</evidence>
<dbReference type="AlphaFoldDB" id="A0A7V8JKG2"/>
<dbReference type="Proteomes" id="UP000487117">
    <property type="component" value="Unassembled WGS sequence"/>
</dbReference>
<reference evidence="2" key="1">
    <citation type="journal article" date="2020" name="MBio">
        <title>Horizontal gene transfer to a defensive symbiont with a reduced genome amongst a multipartite beetle microbiome.</title>
        <authorList>
            <person name="Waterworth S.C."/>
            <person name="Florez L.V."/>
            <person name="Rees E.R."/>
            <person name="Hertweck C."/>
            <person name="Kaltenpoth M."/>
            <person name="Kwan J.C."/>
        </authorList>
    </citation>
    <scope>NUCLEOTIDE SEQUENCE [LARGE SCALE GENOMIC DNA]</scope>
</reference>
<evidence type="ECO:0000313" key="1">
    <source>
        <dbReference type="EMBL" id="KAF1013431.1"/>
    </source>
</evidence>
<proteinExistence type="predicted"/>
<accession>A0A7V8JKG2</accession>
<comment type="caution">
    <text evidence="1">The sequence shown here is derived from an EMBL/GenBank/DDBJ whole genome shotgun (WGS) entry which is preliminary data.</text>
</comment>
<organism evidence="1 2">
    <name type="scientific">Stenotrophomonas maltophilia</name>
    <name type="common">Pseudomonas maltophilia</name>
    <name type="synonym">Xanthomonas maltophilia</name>
    <dbReference type="NCBI Taxonomy" id="40324"/>
    <lineage>
        <taxon>Bacteria</taxon>
        <taxon>Pseudomonadati</taxon>
        <taxon>Pseudomonadota</taxon>
        <taxon>Gammaproteobacteria</taxon>
        <taxon>Lysobacterales</taxon>
        <taxon>Lysobacteraceae</taxon>
        <taxon>Stenotrophomonas</taxon>
        <taxon>Stenotrophomonas maltophilia group</taxon>
    </lineage>
</organism>
<name>A0A7V8JKG2_STEMA</name>
<gene>
    <name evidence="1" type="ORF">GAK31_03580</name>
</gene>
<protein>
    <submittedName>
        <fullName evidence="1">Uncharacterized protein</fullName>
    </submittedName>
</protein>